<dbReference type="PANTHER" id="PTHR48012">
    <property type="entry name" value="STERILE20-LIKE KINASE, ISOFORM B-RELATED"/>
    <property type="match status" value="1"/>
</dbReference>
<protein>
    <recommendedName>
        <fullName evidence="1">non-specific serine/threonine protein kinase</fullName>
        <ecNumber evidence="1">2.7.11.1</ecNumber>
    </recommendedName>
</protein>
<dbReference type="GO" id="GO:0004674">
    <property type="term" value="F:protein serine/threonine kinase activity"/>
    <property type="evidence" value="ECO:0007669"/>
    <property type="project" value="UniProtKB-KW"/>
</dbReference>
<dbReference type="PANTHER" id="PTHR48012:SF2">
    <property type="entry name" value="STERILE20-LIKE KINASE, ISOFORM B"/>
    <property type="match status" value="1"/>
</dbReference>
<dbReference type="SMART" id="SM00220">
    <property type="entry name" value="S_TKc"/>
    <property type="match status" value="1"/>
</dbReference>
<keyword evidence="3 4" id="KW-0067">ATP-binding</keyword>
<dbReference type="InterPro" id="IPR008271">
    <property type="entry name" value="Ser/Thr_kinase_AS"/>
</dbReference>
<keyword evidence="5" id="KW-0723">Serine/threonine-protein kinase</keyword>
<reference evidence="7" key="1">
    <citation type="submission" date="2021-01" db="EMBL/GenBank/DDBJ databases">
        <authorList>
            <person name="Corre E."/>
            <person name="Pelletier E."/>
            <person name="Niang G."/>
            <person name="Scheremetjew M."/>
            <person name="Finn R."/>
            <person name="Kale V."/>
            <person name="Holt S."/>
            <person name="Cochrane G."/>
            <person name="Meng A."/>
            <person name="Brown T."/>
            <person name="Cohen L."/>
        </authorList>
    </citation>
    <scope>NUCLEOTIDE SEQUENCE</scope>
    <source>
        <strain evidence="7">NY070348D</strain>
    </source>
</reference>
<dbReference type="PROSITE" id="PS00108">
    <property type="entry name" value="PROTEIN_KINASE_ST"/>
    <property type="match status" value="1"/>
</dbReference>
<evidence type="ECO:0000256" key="5">
    <source>
        <dbReference type="RuleBase" id="RU000304"/>
    </source>
</evidence>
<dbReference type="PROSITE" id="PS50011">
    <property type="entry name" value="PROTEIN_KINASE_DOM"/>
    <property type="match status" value="1"/>
</dbReference>
<evidence type="ECO:0000256" key="4">
    <source>
        <dbReference type="PROSITE-ProRule" id="PRU10141"/>
    </source>
</evidence>
<feature type="binding site" evidence="4">
    <location>
        <position position="102"/>
    </location>
    <ligand>
        <name>ATP</name>
        <dbReference type="ChEBI" id="CHEBI:30616"/>
    </ligand>
</feature>
<gene>
    <name evidence="7" type="ORF">QSP1433_LOCUS15177</name>
</gene>
<dbReference type="FunFam" id="1.10.510.10:FF:001091">
    <property type="entry name" value="STE family protein kinase"/>
    <property type="match status" value="1"/>
</dbReference>
<dbReference type="SUPFAM" id="SSF56112">
    <property type="entry name" value="Protein kinase-like (PK-like)"/>
    <property type="match status" value="1"/>
</dbReference>
<keyword evidence="2 4" id="KW-0547">Nucleotide-binding</keyword>
<dbReference type="PROSITE" id="PS00107">
    <property type="entry name" value="PROTEIN_KINASE_ATP"/>
    <property type="match status" value="1"/>
</dbReference>
<dbReference type="InterPro" id="IPR050629">
    <property type="entry name" value="STE20/SPS1-PAK"/>
</dbReference>
<sequence>MMPSFLGFLRRGSKSGAKDEVETVVKEEECLSESDDVGGSLNFDTLEVTLSKPGADSDKFRESTMVVDPEYLYELLEELGEGSYGSVYKAKHRMLDQYCAIKIVPTEAEDTEDLRKEIEYLKKGKHEYVVGYHGSYQKNGKIWIVMDLCEAGSVNDLMRATGITLTEGEIKIICASMLLGLSHLHSKRMIHRDIKAANILLTNDGCAKLADFGVSKQLCTIQSKCDTTIGTPYWMAPELIKDGRYNEKADIWSLGITILEMADGAPPFSNLHPMRALFVIPKKEPATLKHPDKWSANMNDFIAQCLNKDPEQRLSADQLIQHPFVKETILQMERKPLATLVKECLPLIQQKRQEKKSQVPKTIKIEQGAQEPPQPPAHVSTIKMDTHQFATVKDKAFMTYQQATNNEQDTNQSFMKYFDDENGGTLQNQTMLTQGTINHADTGQSQTMLAQATNTQQSQEQFMKYFDNSEQQQTSEMI</sequence>
<keyword evidence="5" id="KW-0808">Transferase</keyword>
<dbReference type="GO" id="GO:0005524">
    <property type="term" value="F:ATP binding"/>
    <property type="evidence" value="ECO:0007669"/>
    <property type="project" value="UniProtKB-UniRule"/>
</dbReference>
<organism evidence="7">
    <name type="scientific">Mucochytrium quahogii</name>
    <dbReference type="NCBI Taxonomy" id="96639"/>
    <lineage>
        <taxon>Eukaryota</taxon>
        <taxon>Sar</taxon>
        <taxon>Stramenopiles</taxon>
        <taxon>Bigyra</taxon>
        <taxon>Labyrinthulomycetes</taxon>
        <taxon>Thraustochytrida</taxon>
        <taxon>Thraustochytriidae</taxon>
        <taxon>Mucochytrium</taxon>
    </lineage>
</organism>
<dbReference type="EC" id="2.7.11.1" evidence="1"/>
<dbReference type="AlphaFoldDB" id="A0A7S2WR20"/>
<dbReference type="EMBL" id="HBHK01024089">
    <property type="protein sequence ID" value="CAD9703164.1"/>
    <property type="molecule type" value="Transcribed_RNA"/>
</dbReference>
<dbReference type="Pfam" id="PF00069">
    <property type="entry name" value="Pkinase"/>
    <property type="match status" value="1"/>
</dbReference>
<evidence type="ECO:0000259" key="6">
    <source>
        <dbReference type="PROSITE" id="PS50011"/>
    </source>
</evidence>
<evidence type="ECO:0000313" key="7">
    <source>
        <dbReference type="EMBL" id="CAD9703164.1"/>
    </source>
</evidence>
<feature type="domain" description="Protein kinase" evidence="6">
    <location>
        <begin position="73"/>
        <end position="325"/>
    </location>
</feature>
<name>A0A7S2WR20_9STRA</name>
<proteinExistence type="inferred from homology"/>
<comment type="similarity">
    <text evidence="5">Belongs to the protein kinase superfamily.</text>
</comment>
<keyword evidence="5" id="KW-0418">Kinase</keyword>
<dbReference type="InterPro" id="IPR011009">
    <property type="entry name" value="Kinase-like_dom_sf"/>
</dbReference>
<dbReference type="GO" id="GO:0005737">
    <property type="term" value="C:cytoplasm"/>
    <property type="evidence" value="ECO:0007669"/>
    <property type="project" value="TreeGrafter"/>
</dbReference>
<accession>A0A7S2WR20</accession>
<evidence type="ECO:0000256" key="1">
    <source>
        <dbReference type="ARBA" id="ARBA00012513"/>
    </source>
</evidence>
<evidence type="ECO:0000256" key="2">
    <source>
        <dbReference type="ARBA" id="ARBA00022741"/>
    </source>
</evidence>
<dbReference type="InterPro" id="IPR000719">
    <property type="entry name" value="Prot_kinase_dom"/>
</dbReference>
<evidence type="ECO:0000256" key="3">
    <source>
        <dbReference type="ARBA" id="ARBA00022840"/>
    </source>
</evidence>
<dbReference type="InterPro" id="IPR017441">
    <property type="entry name" value="Protein_kinase_ATP_BS"/>
</dbReference>
<dbReference type="Gene3D" id="1.10.510.10">
    <property type="entry name" value="Transferase(Phosphotransferase) domain 1"/>
    <property type="match status" value="1"/>
</dbReference>